<dbReference type="PANTHER" id="PTHR33021">
    <property type="entry name" value="BLUE COPPER PROTEIN"/>
    <property type="match status" value="1"/>
</dbReference>
<dbReference type="PROSITE" id="PS51485">
    <property type="entry name" value="PHYTOCYANIN"/>
    <property type="match status" value="1"/>
</dbReference>
<organism evidence="6 7">
    <name type="scientific">Lithospermum erythrorhizon</name>
    <name type="common">Purple gromwell</name>
    <name type="synonym">Lithospermum officinale var. erythrorhizon</name>
    <dbReference type="NCBI Taxonomy" id="34254"/>
    <lineage>
        <taxon>Eukaryota</taxon>
        <taxon>Viridiplantae</taxon>
        <taxon>Streptophyta</taxon>
        <taxon>Embryophyta</taxon>
        <taxon>Tracheophyta</taxon>
        <taxon>Spermatophyta</taxon>
        <taxon>Magnoliopsida</taxon>
        <taxon>eudicotyledons</taxon>
        <taxon>Gunneridae</taxon>
        <taxon>Pentapetalae</taxon>
        <taxon>asterids</taxon>
        <taxon>lamiids</taxon>
        <taxon>Boraginales</taxon>
        <taxon>Boraginaceae</taxon>
        <taxon>Boraginoideae</taxon>
        <taxon>Lithospermeae</taxon>
        <taxon>Lithospermum</taxon>
    </lineage>
</organism>
<dbReference type="EMBL" id="BAABME010015026">
    <property type="protein sequence ID" value="GAA0138993.1"/>
    <property type="molecule type" value="Genomic_DNA"/>
</dbReference>
<evidence type="ECO:0000313" key="6">
    <source>
        <dbReference type="EMBL" id="GAA0138993.1"/>
    </source>
</evidence>
<dbReference type="InterPro" id="IPR039391">
    <property type="entry name" value="Phytocyanin-like"/>
</dbReference>
<dbReference type="PANTHER" id="PTHR33021:SF339">
    <property type="entry name" value="OS07G0570600 PROTEIN"/>
    <property type="match status" value="1"/>
</dbReference>
<dbReference type="Gene3D" id="2.60.40.420">
    <property type="entry name" value="Cupredoxins - blue copper proteins"/>
    <property type="match status" value="1"/>
</dbReference>
<comment type="caution">
    <text evidence="6">The sequence shown here is derived from an EMBL/GenBank/DDBJ whole genome shotgun (WGS) entry which is preliminary data.</text>
</comment>
<gene>
    <name evidence="6" type="ORF">LIER_35013</name>
</gene>
<feature type="domain" description="Phytocyanin" evidence="5">
    <location>
        <begin position="24"/>
        <end position="126"/>
    </location>
</feature>
<proteinExistence type="predicted"/>
<dbReference type="GO" id="GO:0046872">
    <property type="term" value="F:metal ion binding"/>
    <property type="evidence" value="ECO:0007669"/>
    <property type="project" value="UniProtKB-KW"/>
</dbReference>
<reference evidence="6 7" key="1">
    <citation type="submission" date="2024-01" db="EMBL/GenBank/DDBJ databases">
        <title>The complete chloroplast genome sequence of Lithospermum erythrorhizon: insights into the phylogenetic relationship among Boraginaceae species and the maternal lineages of purple gromwells.</title>
        <authorList>
            <person name="Okada T."/>
            <person name="Watanabe K."/>
        </authorList>
    </citation>
    <scope>NUCLEOTIDE SEQUENCE [LARGE SCALE GENOMIC DNA]</scope>
</reference>
<protein>
    <recommendedName>
        <fullName evidence="5">Phytocyanin domain-containing protein</fullName>
    </recommendedName>
</protein>
<dbReference type="GO" id="GO:0005886">
    <property type="term" value="C:plasma membrane"/>
    <property type="evidence" value="ECO:0007669"/>
    <property type="project" value="TreeGrafter"/>
</dbReference>
<dbReference type="InterPro" id="IPR003245">
    <property type="entry name" value="Phytocyanin_dom"/>
</dbReference>
<evidence type="ECO:0000256" key="1">
    <source>
        <dbReference type="ARBA" id="ARBA00022723"/>
    </source>
</evidence>
<dbReference type="Proteomes" id="UP001454036">
    <property type="component" value="Unassembled WGS sequence"/>
</dbReference>
<feature type="chain" id="PRO_5043427672" description="Phytocyanin domain-containing protein" evidence="4">
    <location>
        <begin position="24"/>
        <end position="197"/>
    </location>
</feature>
<name>A0AAV3NMK0_LITER</name>
<dbReference type="AlphaFoldDB" id="A0AAV3NMK0"/>
<feature type="compositionally biased region" description="Pro residues" evidence="3">
    <location>
        <begin position="126"/>
        <end position="137"/>
    </location>
</feature>
<keyword evidence="7" id="KW-1185">Reference proteome</keyword>
<sequence length="197" mass="21458">MSQIDGKMFFLAVILIICGVSNAAVFTVGDSRGWTTVGHINYKTWAASKEFHVGDTILFEYPKEFHNVVRVTHENFNTCNGTSPYQVWNSGNDSFTIQNSGHYFFISTLLENQCEEGQKVDIRVPKTPPPKASPPQSPATSPSGNVAPLPPPSSSAPPLPPPSSPAPAPESAKSDATRSWSKLELVFVAFSLSLFRF</sequence>
<evidence type="ECO:0000256" key="3">
    <source>
        <dbReference type="SAM" id="MobiDB-lite"/>
    </source>
</evidence>
<dbReference type="InterPro" id="IPR008972">
    <property type="entry name" value="Cupredoxin"/>
</dbReference>
<evidence type="ECO:0000259" key="5">
    <source>
        <dbReference type="PROSITE" id="PS51485"/>
    </source>
</evidence>
<feature type="region of interest" description="Disordered" evidence="3">
    <location>
        <begin position="122"/>
        <end position="175"/>
    </location>
</feature>
<evidence type="ECO:0000256" key="4">
    <source>
        <dbReference type="SAM" id="SignalP"/>
    </source>
</evidence>
<feature type="signal peptide" evidence="4">
    <location>
        <begin position="1"/>
        <end position="23"/>
    </location>
</feature>
<dbReference type="GO" id="GO:0009055">
    <property type="term" value="F:electron transfer activity"/>
    <property type="evidence" value="ECO:0007669"/>
    <property type="project" value="InterPro"/>
</dbReference>
<accession>A0AAV3NMK0</accession>
<evidence type="ECO:0000256" key="2">
    <source>
        <dbReference type="ARBA" id="ARBA00023180"/>
    </source>
</evidence>
<feature type="compositionally biased region" description="Pro residues" evidence="3">
    <location>
        <begin position="148"/>
        <end position="168"/>
    </location>
</feature>
<keyword evidence="1" id="KW-0479">Metal-binding</keyword>
<dbReference type="FunFam" id="2.60.40.420:FF:000003">
    <property type="entry name" value="Blue copper"/>
    <property type="match status" value="1"/>
</dbReference>
<evidence type="ECO:0000313" key="7">
    <source>
        <dbReference type="Proteomes" id="UP001454036"/>
    </source>
</evidence>
<keyword evidence="2" id="KW-0325">Glycoprotein</keyword>
<dbReference type="SUPFAM" id="SSF49503">
    <property type="entry name" value="Cupredoxins"/>
    <property type="match status" value="1"/>
</dbReference>
<dbReference type="Pfam" id="PF02298">
    <property type="entry name" value="Cu_bind_like"/>
    <property type="match status" value="1"/>
</dbReference>
<keyword evidence="4" id="KW-0732">Signal</keyword>